<name>A0A9N8HZ17_9STRA</name>
<feature type="compositionally biased region" description="Polar residues" evidence="1">
    <location>
        <begin position="351"/>
        <end position="374"/>
    </location>
</feature>
<comment type="caution">
    <text evidence="3">The sequence shown here is derived from an EMBL/GenBank/DDBJ whole genome shotgun (WGS) entry which is preliminary data.</text>
</comment>
<feature type="compositionally biased region" description="Pro residues" evidence="1">
    <location>
        <begin position="508"/>
        <end position="520"/>
    </location>
</feature>
<dbReference type="SUPFAM" id="SSF54236">
    <property type="entry name" value="Ubiquitin-like"/>
    <property type="match status" value="2"/>
</dbReference>
<accession>A0A9N8HZ17</accession>
<feature type="compositionally biased region" description="Low complexity" evidence="1">
    <location>
        <begin position="239"/>
        <end position="252"/>
    </location>
</feature>
<dbReference type="CDD" id="cd17039">
    <property type="entry name" value="Ubl_ubiquitin_like"/>
    <property type="match status" value="1"/>
</dbReference>
<dbReference type="PANTHER" id="PTHR10666">
    <property type="entry name" value="UBIQUITIN"/>
    <property type="match status" value="1"/>
</dbReference>
<feature type="compositionally biased region" description="Basic and acidic residues" evidence="1">
    <location>
        <begin position="173"/>
        <end position="186"/>
    </location>
</feature>
<organism evidence="3 4">
    <name type="scientific">Seminavis robusta</name>
    <dbReference type="NCBI Taxonomy" id="568900"/>
    <lineage>
        <taxon>Eukaryota</taxon>
        <taxon>Sar</taxon>
        <taxon>Stramenopiles</taxon>
        <taxon>Ochrophyta</taxon>
        <taxon>Bacillariophyta</taxon>
        <taxon>Bacillariophyceae</taxon>
        <taxon>Bacillariophycidae</taxon>
        <taxon>Naviculales</taxon>
        <taxon>Naviculaceae</taxon>
        <taxon>Seminavis</taxon>
    </lineage>
</organism>
<keyword evidence="4" id="KW-1185">Reference proteome</keyword>
<dbReference type="Pfam" id="PF00240">
    <property type="entry name" value="ubiquitin"/>
    <property type="match status" value="2"/>
</dbReference>
<feature type="region of interest" description="Disordered" evidence="1">
    <location>
        <begin position="350"/>
        <end position="466"/>
    </location>
</feature>
<proteinExistence type="predicted"/>
<dbReference type="PROSITE" id="PS00299">
    <property type="entry name" value="UBIQUITIN_1"/>
    <property type="match status" value="1"/>
</dbReference>
<protein>
    <submittedName>
        <fullName evidence="3">Polyubiquitin</fullName>
    </submittedName>
</protein>
<gene>
    <name evidence="3" type="ORF">SEMRO_3198_G345030.1</name>
</gene>
<feature type="compositionally biased region" description="Acidic residues" evidence="1">
    <location>
        <begin position="163"/>
        <end position="172"/>
    </location>
</feature>
<feature type="compositionally biased region" description="Polar residues" evidence="1">
    <location>
        <begin position="219"/>
        <end position="236"/>
    </location>
</feature>
<feature type="domain" description="Ubiquitin-like" evidence="2">
    <location>
        <begin position="520"/>
        <end position="595"/>
    </location>
</feature>
<evidence type="ECO:0000256" key="1">
    <source>
        <dbReference type="SAM" id="MobiDB-lite"/>
    </source>
</evidence>
<dbReference type="EMBL" id="CAICTM010003196">
    <property type="protein sequence ID" value="CAB9531026.1"/>
    <property type="molecule type" value="Genomic_DNA"/>
</dbReference>
<feature type="domain" description="Ubiquitin-like" evidence="2">
    <location>
        <begin position="262"/>
        <end position="340"/>
    </location>
</feature>
<feature type="compositionally biased region" description="Pro residues" evidence="1">
    <location>
        <begin position="429"/>
        <end position="442"/>
    </location>
</feature>
<evidence type="ECO:0000313" key="3">
    <source>
        <dbReference type="EMBL" id="CAB9531026.1"/>
    </source>
</evidence>
<dbReference type="InterPro" id="IPR000626">
    <property type="entry name" value="Ubiquitin-like_dom"/>
</dbReference>
<feature type="compositionally biased region" description="Polar residues" evidence="1">
    <location>
        <begin position="479"/>
        <end position="490"/>
    </location>
</feature>
<dbReference type="OrthoDB" id="428577at2759"/>
<feature type="region of interest" description="Disordered" evidence="1">
    <location>
        <begin position="150"/>
        <end position="264"/>
    </location>
</feature>
<dbReference type="Proteomes" id="UP001153069">
    <property type="component" value="Unassembled WGS sequence"/>
</dbReference>
<dbReference type="PROSITE" id="PS50053">
    <property type="entry name" value="UBIQUITIN_2"/>
    <property type="match status" value="2"/>
</dbReference>
<reference evidence="3" key="1">
    <citation type="submission" date="2020-06" db="EMBL/GenBank/DDBJ databases">
        <authorList>
            <consortium name="Plant Systems Biology data submission"/>
        </authorList>
    </citation>
    <scope>NUCLEOTIDE SEQUENCE</scope>
    <source>
        <strain evidence="3">D6</strain>
    </source>
</reference>
<dbReference type="AlphaFoldDB" id="A0A9N8HZ17"/>
<evidence type="ECO:0000259" key="2">
    <source>
        <dbReference type="PROSITE" id="PS50053"/>
    </source>
</evidence>
<dbReference type="InterPro" id="IPR029071">
    <property type="entry name" value="Ubiquitin-like_domsf"/>
</dbReference>
<dbReference type="InterPro" id="IPR019954">
    <property type="entry name" value="Ubiquitin_CS"/>
</dbReference>
<sequence>MPSINTELGERALSKMQHEMDWKPLKERCLRVYPTWSSRHVDRILREYQRFLALKVATRDIHDTIVLAPVFLDAMWKQHILSTQQYYGDCQMLLQSNQVLHYNADAAINVSHTIREKRMELTKASLCMMFAGSTLSSDAKGIWDYNLIEEGPEQTGTSNSSELSDDDEEDDDGDHHDDDGHHHLLEDINEDQEREIQMPPSPRSSKPRNLRKDQRTRSHSGNNHPKPTRTLSPSKAQKQHSQQQHQQQQQQQSHHKQSKQQQQLVVETTENKRHLYIYRAGKVSKFSVYPSETILHIKSRIQRKLGIAPAKQYLEWDGIELEEQRTIAQYGIPTDATLVLSKLRSIPSHPSIHTESLMSGSKQQHVMEESQTATTDHDLEDHHRHHHHHRDSLDEEERDDHLDDIRPKRRGRSSTSRPVPITTTNSNPNRPPKPPRQQPPSPTSYASSDHDSFMTSPSQQQYPDPRRRQQALLNKLKIQNHNSQQSTGDVSSLEHESTLPSRPRPKKQPAPPPPPPPPPIDVFVNTIMGFTINIAAKATDTVDRLKKMIEEQEDIPFKKQILILDGVPLDDAQFLTDYTSSSSLHVLLRLQAGTGSSVGGASFVTPASSTMAAVPRKKNRLLGRGM</sequence>
<dbReference type="Gene3D" id="3.10.20.90">
    <property type="entry name" value="Phosphatidylinositol 3-kinase Catalytic Subunit, Chain A, domain 1"/>
    <property type="match status" value="2"/>
</dbReference>
<evidence type="ECO:0000313" key="4">
    <source>
        <dbReference type="Proteomes" id="UP001153069"/>
    </source>
</evidence>
<dbReference type="InterPro" id="IPR050158">
    <property type="entry name" value="Ubiquitin_ubiquitin-like"/>
</dbReference>
<feature type="region of interest" description="Disordered" evidence="1">
    <location>
        <begin position="479"/>
        <end position="521"/>
    </location>
</feature>
<dbReference type="SMART" id="SM00213">
    <property type="entry name" value="UBQ"/>
    <property type="match status" value="2"/>
</dbReference>